<sequence length="369" mass="41805">MPLVAQSPYQPPFYMFNGHVQTIVPSLWRSVPEVHYQRERVETEDGDFLDLDWSQRPQGHSDTLVIVSHGLEGDAGRPYVRGMVRAMNKAGFDALAWNYRSCSGEMNRLLRSYHLGDTDDLDFVVRYALGVGHYQHVYLTGFSAGGNVTLKYLGEKPERVPVQVERAAVFSVPTDLRSSSHQISRPANRLYLYRFLKSLRAKMRQKAELLPGQVDVADLDQLSDFPQFDDRFTAPMHGFKSADDYYELSSSGRYLANIRIPTLLVNAENDPFLAPSCFPRDVAAQSQFVFLETPPEGGHVGFAEGPPDGEYYSERRAVEFLTANIPAQCPMIIGEQRTVSIHLENKPITTLPCRTFLRTRPSRTFRRPP</sequence>
<evidence type="ECO:0000256" key="2">
    <source>
        <dbReference type="ARBA" id="ARBA00022487"/>
    </source>
</evidence>
<dbReference type="InterPro" id="IPR029058">
    <property type="entry name" value="AB_hydrolase_fold"/>
</dbReference>
<evidence type="ECO:0000256" key="3">
    <source>
        <dbReference type="ARBA" id="ARBA00022801"/>
    </source>
</evidence>
<evidence type="ECO:0000256" key="1">
    <source>
        <dbReference type="ARBA" id="ARBA00010884"/>
    </source>
</evidence>
<accession>A0ABP7MRE5</accession>
<dbReference type="PANTHER" id="PTHR10794:SF94">
    <property type="entry name" value="ESTERASE YHET-RELATED"/>
    <property type="match status" value="1"/>
</dbReference>
<gene>
    <name evidence="5" type="ORF">GCM10022406_12880</name>
</gene>
<dbReference type="EMBL" id="BAABDH010000020">
    <property type="protein sequence ID" value="GAA3928731.1"/>
    <property type="molecule type" value="Genomic_DNA"/>
</dbReference>
<feature type="domain" description="AB hydrolase-1" evidence="4">
    <location>
        <begin position="64"/>
        <end position="306"/>
    </location>
</feature>
<dbReference type="GO" id="GO:0016787">
    <property type="term" value="F:hydrolase activity"/>
    <property type="evidence" value="ECO:0007669"/>
    <property type="project" value="UniProtKB-KW"/>
</dbReference>
<dbReference type="Gene3D" id="3.40.50.1820">
    <property type="entry name" value="alpha/beta hydrolase"/>
    <property type="match status" value="1"/>
</dbReference>
<keyword evidence="3 5" id="KW-0378">Hydrolase</keyword>
<dbReference type="Proteomes" id="UP001499909">
    <property type="component" value="Unassembled WGS sequence"/>
</dbReference>
<dbReference type="Pfam" id="PF00561">
    <property type="entry name" value="Abhydrolase_1"/>
    <property type="match status" value="1"/>
</dbReference>
<dbReference type="PANTHER" id="PTHR10794">
    <property type="entry name" value="ABHYDROLASE DOMAIN-CONTAINING PROTEIN"/>
    <property type="match status" value="1"/>
</dbReference>
<dbReference type="InterPro" id="IPR000073">
    <property type="entry name" value="AB_hydrolase_1"/>
</dbReference>
<dbReference type="InterPro" id="IPR050960">
    <property type="entry name" value="AB_hydrolase_4_sf"/>
</dbReference>
<proteinExistence type="inferred from homology"/>
<organism evidence="5 6">
    <name type="scientific">Hymenobacter algoricola</name>
    <dbReference type="NCBI Taxonomy" id="486267"/>
    <lineage>
        <taxon>Bacteria</taxon>
        <taxon>Pseudomonadati</taxon>
        <taxon>Bacteroidota</taxon>
        <taxon>Cytophagia</taxon>
        <taxon>Cytophagales</taxon>
        <taxon>Hymenobacteraceae</taxon>
        <taxon>Hymenobacter</taxon>
    </lineage>
</organism>
<dbReference type="PROSITE" id="PS01133">
    <property type="entry name" value="UPF0017"/>
    <property type="match status" value="1"/>
</dbReference>
<comment type="caution">
    <text evidence="5">The sequence shown here is derived from an EMBL/GenBank/DDBJ whole genome shotgun (WGS) entry which is preliminary data.</text>
</comment>
<name>A0ABP7MRE5_9BACT</name>
<dbReference type="InterPro" id="IPR012020">
    <property type="entry name" value="ABHD4"/>
</dbReference>
<evidence type="ECO:0000313" key="5">
    <source>
        <dbReference type="EMBL" id="GAA3928731.1"/>
    </source>
</evidence>
<evidence type="ECO:0000259" key="4">
    <source>
        <dbReference type="Pfam" id="PF00561"/>
    </source>
</evidence>
<protein>
    <submittedName>
        <fullName evidence="5">Alpha/beta fold hydrolase</fullName>
    </submittedName>
</protein>
<dbReference type="InterPro" id="IPR000952">
    <property type="entry name" value="AB_hydrolase_4_CS"/>
</dbReference>
<evidence type="ECO:0000313" key="6">
    <source>
        <dbReference type="Proteomes" id="UP001499909"/>
    </source>
</evidence>
<keyword evidence="6" id="KW-1185">Reference proteome</keyword>
<dbReference type="RefSeq" id="WP_345111698.1">
    <property type="nucleotide sequence ID" value="NZ_BAABDH010000020.1"/>
</dbReference>
<keyword evidence="2" id="KW-0719">Serine esterase</keyword>
<dbReference type="PIRSF" id="PIRSF005211">
    <property type="entry name" value="Ab_hydro_YheT"/>
    <property type="match status" value="1"/>
</dbReference>
<dbReference type="SUPFAM" id="SSF53474">
    <property type="entry name" value="alpha/beta-Hydrolases"/>
    <property type="match status" value="1"/>
</dbReference>
<reference evidence="6" key="1">
    <citation type="journal article" date="2019" name="Int. J. Syst. Evol. Microbiol.">
        <title>The Global Catalogue of Microorganisms (GCM) 10K type strain sequencing project: providing services to taxonomists for standard genome sequencing and annotation.</title>
        <authorList>
            <consortium name="The Broad Institute Genomics Platform"/>
            <consortium name="The Broad Institute Genome Sequencing Center for Infectious Disease"/>
            <person name="Wu L."/>
            <person name="Ma J."/>
        </authorList>
    </citation>
    <scope>NUCLEOTIDE SEQUENCE [LARGE SCALE GENOMIC DNA]</scope>
    <source>
        <strain evidence="6">JCM 17214</strain>
    </source>
</reference>
<comment type="similarity">
    <text evidence="1">Belongs to the AB hydrolase superfamily. AB hydrolase 4 family.</text>
</comment>